<sequence length="356" mass="38394">MAASKPLKRQYHSGVSIGTSTEYDSVSNNESCSGESAEDQKEKLVAAAPTNHRSDVILGSDMDKREKIRQQNEKKHQHQRERRAQELHELCNSYLMSRKLEALAQQLVAMGFTSERATMALILNDGRVEGSVNWLLQGGEEGTEQVDVSTLSMGGNLKLDMSEEHKRIADIELRFKCSKREVERAVIACDGDLEKAMETLKARNQEPPPPTSTAPPKVGLNTMPSSRVSPSLSSLGFFTGRTSLGTSGSSLSSLVDWNTDGRMPQLDYNSIDWSVDWSSASGSGGPLYRPSSSHKGLSRPPQASKAYLAVPAPVDGQTVRPGGSAPTPADAAVGGCRVGCLNGNPLMGMISCRASW</sequence>
<feature type="compositionally biased region" description="Basic residues" evidence="1">
    <location>
        <begin position="1"/>
        <end position="11"/>
    </location>
</feature>
<feature type="compositionally biased region" description="Polar residues" evidence="1">
    <location>
        <begin position="16"/>
        <end position="34"/>
    </location>
</feature>
<dbReference type="InterPro" id="IPR015940">
    <property type="entry name" value="UBA"/>
</dbReference>
<proteinExistence type="predicted"/>
<evidence type="ECO:0000259" key="2">
    <source>
        <dbReference type="PROSITE" id="PS50030"/>
    </source>
</evidence>
<keyword evidence="4" id="KW-1185">Reference proteome</keyword>
<evidence type="ECO:0000313" key="3">
    <source>
        <dbReference type="EMBL" id="KAK1278970.1"/>
    </source>
</evidence>
<dbReference type="Proteomes" id="UP001179952">
    <property type="component" value="Unassembled WGS sequence"/>
</dbReference>
<dbReference type="EMBL" id="JAUJYN010000002">
    <property type="protein sequence ID" value="KAK1278970.1"/>
    <property type="molecule type" value="Genomic_DNA"/>
</dbReference>
<dbReference type="Pfam" id="PF22562">
    <property type="entry name" value="UBA_7"/>
    <property type="match status" value="1"/>
</dbReference>
<feature type="region of interest" description="Disordered" evidence="1">
    <location>
        <begin position="200"/>
        <end position="228"/>
    </location>
</feature>
<protein>
    <recommendedName>
        <fullName evidence="2">UBA domain-containing protein</fullName>
    </recommendedName>
</protein>
<organism evidence="3 4">
    <name type="scientific">Acorus gramineus</name>
    <name type="common">Dwarf sweet flag</name>
    <dbReference type="NCBI Taxonomy" id="55184"/>
    <lineage>
        <taxon>Eukaryota</taxon>
        <taxon>Viridiplantae</taxon>
        <taxon>Streptophyta</taxon>
        <taxon>Embryophyta</taxon>
        <taxon>Tracheophyta</taxon>
        <taxon>Spermatophyta</taxon>
        <taxon>Magnoliopsida</taxon>
        <taxon>Liliopsida</taxon>
        <taxon>Acoraceae</taxon>
        <taxon>Acorus</taxon>
    </lineage>
</organism>
<evidence type="ECO:0000313" key="4">
    <source>
        <dbReference type="Proteomes" id="UP001179952"/>
    </source>
</evidence>
<name>A0AAV9BQC8_ACOGR</name>
<dbReference type="PROSITE" id="PS50030">
    <property type="entry name" value="UBA"/>
    <property type="match status" value="1"/>
</dbReference>
<evidence type="ECO:0000256" key="1">
    <source>
        <dbReference type="SAM" id="MobiDB-lite"/>
    </source>
</evidence>
<reference evidence="3" key="2">
    <citation type="submission" date="2023-06" db="EMBL/GenBank/DDBJ databases">
        <authorList>
            <person name="Ma L."/>
            <person name="Liu K.-W."/>
            <person name="Li Z."/>
            <person name="Hsiao Y.-Y."/>
            <person name="Qi Y."/>
            <person name="Fu T."/>
            <person name="Tang G."/>
            <person name="Zhang D."/>
            <person name="Sun W.-H."/>
            <person name="Liu D.-K."/>
            <person name="Li Y."/>
            <person name="Chen G.-Z."/>
            <person name="Liu X.-D."/>
            <person name="Liao X.-Y."/>
            <person name="Jiang Y.-T."/>
            <person name="Yu X."/>
            <person name="Hao Y."/>
            <person name="Huang J."/>
            <person name="Zhao X.-W."/>
            <person name="Ke S."/>
            <person name="Chen Y.-Y."/>
            <person name="Wu W.-L."/>
            <person name="Hsu J.-L."/>
            <person name="Lin Y.-F."/>
            <person name="Huang M.-D."/>
            <person name="Li C.-Y."/>
            <person name="Huang L."/>
            <person name="Wang Z.-W."/>
            <person name="Zhao X."/>
            <person name="Zhong W.-Y."/>
            <person name="Peng D.-H."/>
            <person name="Ahmad S."/>
            <person name="Lan S."/>
            <person name="Zhang J.-S."/>
            <person name="Tsai W.-C."/>
            <person name="Van De Peer Y."/>
            <person name="Liu Z.-J."/>
        </authorList>
    </citation>
    <scope>NUCLEOTIDE SEQUENCE</scope>
    <source>
        <strain evidence="3">SCP</strain>
        <tissue evidence="3">Leaves</tissue>
    </source>
</reference>
<reference evidence="3" key="1">
    <citation type="journal article" date="2023" name="Nat. Commun.">
        <title>Diploid and tetraploid genomes of Acorus and the evolution of monocots.</title>
        <authorList>
            <person name="Ma L."/>
            <person name="Liu K.W."/>
            <person name="Li Z."/>
            <person name="Hsiao Y.Y."/>
            <person name="Qi Y."/>
            <person name="Fu T."/>
            <person name="Tang G.D."/>
            <person name="Zhang D."/>
            <person name="Sun W.H."/>
            <person name="Liu D.K."/>
            <person name="Li Y."/>
            <person name="Chen G.Z."/>
            <person name="Liu X.D."/>
            <person name="Liao X.Y."/>
            <person name="Jiang Y.T."/>
            <person name="Yu X."/>
            <person name="Hao Y."/>
            <person name="Huang J."/>
            <person name="Zhao X.W."/>
            <person name="Ke S."/>
            <person name="Chen Y.Y."/>
            <person name="Wu W.L."/>
            <person name="Hsu J.L."/>
            <person name="Lin Y.F."/>
            <person name="Huang M.D."/>
            <person name="Li C.Y."/>
            <person name="Huang L."/>
            <person name="Wang Z.W."/>
            <person name="Zhao X."/>
            <person name="Zhong W.Y."/>
            <person name="Peng D.H."/>
            <person name="Ahmad S."/>
            <person name="Lan S."/>
            <person name="Zhang J.S."/>
            <person name="Tsai W.C."/>
            <person name="Van de Peer Y."/>
            <person name="Liu Z.J."/>
        </authorList>
    </citation>
    <scope>NUCLEOTIDE SEQUENCE</scope>
    <source>
        <strain evidence="3">SCP</strain>
    </source>
</reference>
<dbReference type="PANTHER" id="PTHR35294:SF1">
    <property type="entry name" value="OS05G0409000 PROTEIN"/>
    <property type="match status" value="1"/>
</dbReference>
<dbReference type="AlphaFoldDB" id="A0AAV9BQC8"/>
<gene>
    <name evidence="3" type="ORF">QJS04_geneDACA003639</name>
</gene>
<feature type="compositionally biased region" description="Basic and acidic residues" evidence="1">
    <location>
        <begin position="61"/>
        <end position="74"/>
    </location>
</feature>
<feature type="domain" description="UBA" evidence="2">
    <location>
        <begin position="98"/>
        <end position="138"/>
    </location>
</feature>
<accession>A0AAV9BQC8</accession>
<dbReference type="SUPFAM" id="SSF46934">
    <property type="entry name" value="UBA-like"/>
    <property type="match status" value="1"/>
</dbReference>
<comment type="caution">
    <text evidence="3">The sequence shown here is derived from an EMBL/GenBank/DDBJ whole genome shotgun (WGS) entry which is preliminary data.</text>
</comment>
<dbReference type="Gene3D" id="1.10.8.10">
    <property type="entry name" value="DNA helicase RuvA subunit, C-terminal domain"/>
    <property type="match status" value="1"/>
</dbReference>
<dbReference type="PANTHER" id="PTHR35294">
    <property type="entry name" value="UBIQUITIN-ASSOCIATED/TRANSLATION ELONGATION FACTOR EF1B PROTEIN"/>
    <property type="match status" value="1"/>
</dbReference>
<dbReference type="SMART" id="SM00165">
    <property type="entry name" value="UBA"/>
    <property type="match status" value="1"/>
</dbReference>
<feature type="region of interest" description="Disordered" evidence="1">
    <location>
        <begin position="1"/>
        <end position="83"/>
    </location>
</feature>
<dbReference type="InterPro" id="IPR009060">
    <property type="entry name" value="UBA-like_sf"/>
</dbReference>
<feature type="region of interest" description="Disordered" evidence="1">
    <location>
        <begin position="282"/>
        <end position="302"/>
    </location>
</feature>